<gene>
    <name evidence="4" type="ORF">NKR23_g10257</name>
</gene>
<comment type="similarity">
    <text evidence="1">Belongs to the short-chain dehydrogenases/reductases (SDR) family.</text>
</comment>
<evidence type="ECO:0000313" key="4">
    <source>
        <dbReference type="EMBL" id="KAJ9134355.1"/>
    </source>
</evidence>
<dbReference type="PROSITE" id="PS00061">
    <property type="entry name" value="ADH_SHORT"/>
    <property type="match status" value="1"/>
</dbReference>
<dbReference type="SUPFAM" id="SSF51735">
    <property type="entry name" value="NAD(P)-binding Rossmann-fold domains"/>
    <property type="match status" value="1"/>
</dbReference>
<dbReference type="PANTHER" id="PTHR43180:SF86">
    <property type="entry name" value="DEHYDROGENASE, PUTATIVE (AFU_ORTHOLOGUE AFUA_3G00290)-RELATED"/>
    <property type="match status" value="1"/>
</dbReference>
<reference evidence="4" key="1">
    <citation type="submission" date="2022-07" db="EMBL/GenBank/DDBJ databases">
        <title>Fungi with potential for degradation of polypropylene.</title>
        <authorList>
            <person name="Gostincar C."/>
        </authorList>
    </citation>
    <scope>NUCLEOTIDE SEQUENCE</scope>
    <source>
        <strain evidence="4">EXF-13308</strain>
    </source>
</reference>
<keyword evidence="5" id="KW-1185">Reference proteome</keyword>
<protein>
    <submittedName>
        <fullName evidence="4">3-hydroxyacyl-CoA dehydrogenase</fullName>
    </submittedName>
</protein>
<dbReference type="PANTHER" id="PTHR43180">
    <property type="entry name" value="3-OXOACYL-(ACYL-CARRIER-PROTEIN) REDUCTASE (AFU_ORTHOLOGUE AFUA_6G11210)"/>
    <property type="match status" value="1"/>
</dbReference>
<evidence type="ECO:0000256" key="1">
    <source>
        <dbReference type="ARBA" id="ARBA00006484"/>
    </source>
</evidence>
<comment type="caution">
    <text evidence="4">The sequence shown here is derived from an EMBL/GenBank/DDBJ whole genome shotgun (WGS) entry which is preliminary data.</text>
</comment>
<accession>A0AA38R5I0</accession>
<dbReference type="InterPro" id="IPR002347">
    <property type="entry name" value="SDR_fam"/>
</dbReference>
<dbReference type="InterPro" id="IPR020904">
    <property type="entry name" value="Sc_DH/Rdtase_CS"/>
</dbReference>
<dbReference type="GO" id="GO:0016491">
    <property type="term" value="F:oxidoreductase activity"/>
    <property type="evidence" value="ECO:0007669"/>
    <property type="project" value="UniProtKB-KW"/>
</dbReference>
<dbReference type="AlphaFoldDB" id="A0AA38R5I0"/>
<name>A0AA38R5I0_9PEZI</name>
<keyword evidence="3" id="KW-0560">Oxidoreductase</keyword>
<sequence>MAEIKVDEKVLASLKDRVVVVTGSADGIGAETVRHLFHAGARLVVGDLDDTKGNQLIESLNRESSDHRQNAFYVHVDVSNYDSVISLFRRAIEFHGRVDMAIHCAAITEICGWFAPGITLDSAANPPTSKVLEVNLFGTFYFTHAALAAMNQDHVPEEKVNKSITLIASVAGFKESPGLFAYSASKHGVMGVMRSLRGYLPSVFNTRINVICPWATDTKMLGNVRDIWVQNELPINTADDVARIILHCAADESIHGKAVYVAGGKGFDIEEGIGNLEPQWMGDKQARDLAKGQEVLGTGTPWTKN</sequence>
<dbReference type="EMBL" id="JANBVO010000044">
    <property type="protein sequence ID" value="KAJ9134355.1"/>
    <property type="molecule type" value="Genomic_DNA"/>
</dbReference>
<evidence type="ECO:0000313" key="5">
    <source>
        <dbReference type="Proteomes" id="UP001174694"/>
    </source>
</evidence>
<dbReference type="PRINTS" id="PR00081">
    <property type="entry name" value="GDHRDH"/>
</dbReference>
<organism evidence="4 5">
    <name type="scientific">Pleurostoma richardsiae</name>
    <dbReference type="NCBI Taxonomy" id="41990"/>
    <lineage>
        <taxon>Eukaryota</taxon>
        <taxon>Fungi</taxon>
        <taxon>Dikarya</taxon>
        <taxon>Ascomycota</taxon>
        <taxon>Pezizomycotina</taxon>
        <taxon>Sordariomycetes</taxon>
        <taxon>Sordariomycetidae</taxon>
        <taxon>Calosphaeriales</taxon>
        <taxon>Pleurostomataceae</taxon>
        <taxon>Pleurostoma</taxon>
    </lineage>
</organism>
<dbReference type="Proteomes" id="UP001174694">
    <property type="component" value="Unassembled WGS sequence"/>
</dbReference>
<dbReference type="Gene3D" id="3.40.50.720">
    <property type="entry name" value="NAD(P)-binding Rossmann-like Domain"/>
    <property type="match status" value="1"/>
</dbReference>
<dbReference type="Pfam" id="PF00106">
    <property type="entry name" value="adh_short"/>
    <property type="match status" value="1"/>
</dbReference>
<evidence type="ECO:0000256" key="3">
    <source>
        <dbReference type="ARBA" id="ARBA00023002"/>
    </source>
</evidence>
<proteinExistence type="inferred from homology"/>
<dbReference type="InterPro" id="IPR036291">
    <property type="entry name" value="NAD(P)-bd_dom_sf"/>
</dbReference>
<keyword evidence="2" id="KW-0521">NADP</keyword>
<evidence type="ECO:0000256" key="2">
    <source>
        <dbReference type="ARBA" id="ARBA00022857"/>
    </source>
</evidence>